<keyword evidence="7" id="KW-1185">Reference proteome</keyword>
<proteinExistence type="predicted"/>
<feature type="transmembrane region" description="Helical" evidence="5">
    <location>
        <begin position="406"/>
        <end position="427"/>
    </location>
</feature>
<feature type="transmembrane region" description="Helical" evidence="5">
    <location>
        <begin position="224"/>
        <end position="245"/>
    </location>
</feature>
<comment type="subcellular location">
    <subcellularLocation>
        <location evidence="1">Membrane</location>
        <topology evidence="1">Multi-pass membrane protein</topology>
    </subcellularLocation>
</comment>
<evidence type="ECO:0000256" key="4">
    <source>
        <dbReference type="ARBA" id="ARBA00023136"/>
    </source>
</evidence>
<feature type="transmembrane region" description="Helical" evidence="5">
    <location>
        <begin position="169"/>
        <end position="188"/>
    </location>
</feature>
<keyword evidence="2 5" id="KW-0812">Transmembrane</keyword>
<accession>A0AA38Y098</accession>
<evidence type="ECO:0008006" key="8">
    <source>
        <dbReference type="Google" id="ProtNLM"/>
    </source>
</evidence>
<feature type="transmembrane region" description="Helical" evidence="5">
    <location>
        <begin position="500"/>
        <end position="521"/>
    </location>
</feature>
<dbReference type="GO" id="GO:0022857">
    <property type="term" value="F:transmembrane transporter activity"/>
    <property type="evidence" value="ECO:0007669"/>
    <property type="project" value="InterPro"/>
</dbReference>
<dbReference type="InterPro" id="IPR011701">
    <property type="entry name" value="MFS"/>
</dbReference>
<reference evidence="6" key="1">
    <citation type="submission" date="2022-10" db="EMBL/GenBank/DDBJ databases">
        <title>Culturing micro-colonial fungi from biological soil crusts in the Mojave desert and describing Neophaeococcomyces mojavensis, and introducing the new genera and species Taxawa tesnikishii.</title>
        <authorList>
            <person name="Kurbessoian T."/>
            <person name="Stajich J.E."/>
        </authorList>
    </citation>
    <scope>NUCLEOTIDE SEQUENCE</scope>
    <source>
        <strain evidence="6">TK_35</strain>
    </source>
</reference>
<feature type="transmembrane region" description="Helical" evidence="5">
    <location>
        <begin position="106"/>
        <end position="125"/>
    </location>
</feature>
<dbReference type="PANTHER" id="PTHR23502">
    <property type="entry name" value="MAJOR FACILITATOR SUPERFAMILY"/>
    <property type="match status" value="1"/>
</dbReference>
<protein>
    <recommendedName>
        <fullName evidence="8">Major facilitator superfamily (MFS) profile domain-containing protein</fullName>
    </recommendedName>
</protein>
<dbReference type="Pfam" id="PF07690">
    <property type="entry name" value="MFS_1"/>
    <property type="match status" value="1"/>
</dbReference>
<feature type="transmembrane region" description="Helical" evidence="5">
    <location>
        <begin position="195"/>
        <end position="212"/>
    </location>
</feature>
<dbReference type="AlphaFoldDB" id="A0AA38Y098"/>
<evidence type="ECO:0000313" key="6">
    <source>
        <dbReference type="EMBL" id="KAJ9631267.1"/>
    </source>
</evidence>
<organism evidence="6 7">
    <name type="scientific">Knufia peltigerae</name>
    <dbReference type="NCBI Taxonomy" id="1002370"/>
    <lineage>
        <taxon>Eukaryota</taxon>
        <taxon>Fungi</taxon>
        <taxon>Dikarya</taxon>
        <taxon>Ascomycota</taxon>
        <taxon>Pezizomycotina</taxon>
        <taxon>Eurotiomycetes</taxon>
        <taxon>Chaetothyriomycetidae</taxon>
        <taxon>Chaetothyriales</taxon>
        <taxon>Trichomeriaceae</taxon>
        <taxon>Knufia</taxon>
    </lineage>
</organism>
<feature type="transmembrane region" description="Helical" evidence="5">
    <location>
        <begin position="326"/>
        <end position="352"/>
    </location>
</feature>
<name>A0AA38Y098_9EURO</name>
<feature type="transmembrane region" description="Helical" evidence="5">
    <location>
        <begin position="68"/>
        <end position="86"/>
    </location>
</feature>
<dbReference type="Proteomes" id="UP001172681">
    <property type="component" value="Unassembled WGS sequence"/>
</dbReference>
<evidence type="ECO:0000256" key="1">
    <source>
        <dbReference type="ARBA" id="ARBA00004141"/>
    </source>
</evidence>
<keyword evidence="3 5" id="KW-1133">Transmembrane helix</keyword>
<evidence type="ECO:0000313" key="7">
    <source>
        <dbReference type="Proteomes" id="UP001172681"/>
    </source>
</evidence>
<sequence length="542" mass="59876">MAFGILEPKDRNAHVPGTSLLDVHTQTVADNSRILKKGTGRNSHVVLVPQPSDDPNDPLNWPLWMRDCLLVIMMWCVIVTIGGFGPTLSPIAVPLITDLKINFTQFSYLAGYCLLITGAIGPFMAAGTRKYGKRPGLLFSMICAFAGSIWAAAATSYSSMLGARMVQGLSMAYFESVVYAFIGDLYFVHERGTRTAIFVIMYQSLSNIPALVAGKLSQNLGWRWVFWLLTIFVGIGMLLAIFFGWEVSYNRHSIETSEITTEEDLQRAEEFKAGAASVEMEENSGPAQPPRRSFVAKLSPVSGVYSKDSLLKLVVTPFLTLLNPAVIWALITLAFPVLWLVGLSLVIAQIFAAPPYFLTPTELGYMWAGPIVVGLITSAVAGPLSDWSAKWLSRRNAGRYEPEFRLYLVFGIAVFCGLGYYLFGYLISKGVGVVSISIVFGLTLGGAQFSAVCVGSYVNDAYQAISVEVFIIIMVIKNFLFYGFSQFINEWVTVQGPRNFFYTVGGIQLGLCLFTIPLYIFGKRLRLWWHQLAFAQKLVARV</sequence>
<dbReference type="Gene3D" id="1.20.1250.20">
    <property type="entry name" value="MFS general substrate transporter like domains"/>
    <property type="match status" value="1"/>
</dbReference>
<dbReference type="EMBL" id="JAPDRN010000058">
    <property type="protein sequence ID" value="KAJ9631267.1"/>
    <property type="molecule type" value="Genomic_DNA"/>
</dbReference>
<feature type="transmembrane region" description="Helical" evidence="5">
    <location>
        <begin position="137"/>
        <end position="157"/>
    </location>
</feature>
<dbReference type="InterPro" id="IPR036259">
    <property type="entry name" value="MFS_trans_sf"/>
</dbReference>
<feature type="transmembrane region" description="Helical" evidence="5">
    <location>
        <begin position="433"/>
        <end position="457"/>
    </location>
</feature>
<keyword evidence="4 5" id="KW-0472">Membrane</keyword>
<dbReference type="PANTHER" id="PTHR23502:SF29">
    <property type="entry name" value="TRANSPORTER, PUTATIVE (AFU_ORTHOLOGUE AFUA_6G06680)-RELATED"/>
    <property type="match status" value="1"/>
</dbReference>
<evidence type="ECO:0000256" key="2">
    <source>
        <dbReference type="ARBA" id="ARBA00022692"/>
    </source>
</evidence>
<dbReference type="GO" id="GO:0005886">
    <property type="term" value="C:plasma membrane"/>
    <property type="evidence" value="ECO:0007669"/>
    <property type="project" value="TreeGrafter"/>
</dbReference>
<gene>
    <name evidence="6" type="ORF">H2204_008209</name>
</gene>
<comment type="caution">
    <text evidence="6">The sequence shown here is derived from an EMBL/GenBank/DDBJ whole genome shotgun (WGS) entry which is preliminary data.</text>
</comment>
<evidence type="ECO:0000256" key="3">
    <source>
        <dbReference type="ARBA" id="ARBA00022989"/>
    </source>
</evidence>
<feature type="transmembrane region" description="Helical" evidence="5">
    <location>
        <begin position="364"/>
        <end position="385"/>
    </location>
</feature>
<feature type="transmembrane region" description="Helical" evidence="5">
    <location>
        <begin position="469"/>
        <end position="488"/>
    </location>
</feature>
<evidence type="ECO:0000256" key="5">
    <source>
        <dbReference type="SAM" id="Phobius"/>
    </source>
</evidence>
<dbReference type="SUPFAM" id="SSF103473">
    <property type="entry name" value="MFS general substrate transporter"/>
    <property type="match status" value="1"/>
</dbReference>